<reference evidence="2" key="1">
    <citation type="journal article" date="2018" name="Algal Res.">
        <title>Characterization of plant carbon substrate utilization by Auxenochlorella protothecoides.</title>
        <authorList>
            <person name="Vogler B.W."/>
            <person name="Starkenburg S.R."/>
            <person name="Sudasinghe N."/>
            <person name="Schambach J.Y."/>
            <person name="Rollin J.A."/>
            <person name="Pattathil S."/>
            <person name="Barry A.N."/>
        </authorList>
    </citation>
    <scope>NUCLEOTIDE SEQUENCE [LARGE SCALE GENOMIC DNA]</scope>
    <source>
        <strain evidence="2">UTEX 25</strain>
    </source>
</reference>
<comment type="caution">
    <text evidence="1">The sequence shown here is derived from an EMBL/GenBank/DDBJ whole genome shotgun (WGS) entry which is preliminary data.</text>
</comment>
<evidence type="ECO:0000313" key="2">
    <source>
        <dbReference type="Proteomes" id="UP000279271"/>
    </source>
</evidence>
<sequence length="225" mass="25281">QSVRFQAGSRMQRPQVTSAAGSTVRRPILLIDIMDTVVRDPFYEHMPAFFGMTFQELMEAKHPESWVKFELGHISEQDLYDNFWRPGAAGVPFDGAALREHMASRYSLLPGMAELLQRLAAAGYELHACSNYPTWWREVEARLRLGDLLPWTFLSCEGPMRGLRKPDPAAFQAAALHLGVLPADLLLVDDREVNAQAARGHGMRAVRFVDTGRLEEELQAAGLEF</sequence>
<accession>A0A3M7L5Y0</accession>
<dbReference type="InterPro" id="IPR023214">
    <property type="entry name" value="HAD_sf"/>
</dbReference>
<dbReference type="AlphaFoldDB" id="A0A3M7L5Y0"/>
<dbReference type="EMBL" id="QOKY01000133">
    <property type="protein sequence ID" value="RMZ56972.1"/>
    <property type="molecule type" value="Genomic_DNA"/>
</dbReference>
<dbReference type="Pfam" id="PF00702">
    <property type="entry name" value="Hydrolase"/>
    <property type="match status" value="1"/>
</dbReference>
<proteinExistence type="predicted"/>
<dbReference type="Proteomes" id="UP000279271">
    <property type="component" value="Unassembled WGS sequence"/>
</dbReference>
<gene>
    <name evidence="1" type="ORF">APUTEX25_005034</name>
</gene>
<dbReference type="InterPro" id="IPR006439">
    <property type="entry name" value="HAD-SF_hydro_IA"/>
</dbReference>
<protein>
    <submittedName>
        <fullName evidence="1">Uncharacterized protein</fullName>
    </submittedName>
</protein>
<name>A0A3M7L5Y0_AUXPR</name>
<dbReference type="Gene3D" id="3.40.50.1000">
    <property type="entry name" value="HAD superfamily/HAD-like"/>
    <property type="match status" value="1"/>
</dbReference>
<dbReference type="SUPFAM" id="SSF56784">
    <property type="entry name" value="HAD-like"/>
    <property type="match status" value="1"/>
</dbReference>
<evidence type="ECO:0000313" key="1">
    <source>
        <dbReference type="EMBL" id="RMZ56972.1"/>
    </source>
</evidence>
<dbReference type="NCBIfam" id="TIGR01509">
    <property type="entry name" value="HAD-SF-IA-v3"/>
    <property type="match status" value="1"/>
</dbReference>
<feature type="non-terminal residue" evidence="1">
    <location>
        <position position="1"/>
    </location>
</feature>
<dbReference type="PANTHER" id="PTHR43611">
    <property type="entry name" value="ALPHA-D-GLUCOSE 1-PHOSPHATE PHOSPHATASE"/>
    <property type="match status" value="1"/>
</dbReference>
<dbReference type="PANTHER" id="PTHR43611:SF3">
    <property type="entry name" value="FLAVIN MONONUCLEOTIDE HYDROLASE 1, CHLOROPLATIC"/>
    <property type="match status" value="1"/>
</dbReference>
<dbReference type="InterPro" id="IPR036412">
    <property type="entry name" value="HAD-like_sf"/>
</dbReference>
<organism evidence="1 2">
    <name type="scientific">Auxenochlorella protothecoides</name>
    <name type="common">Green microalga</name>
    <name type="synonym">Chlorella protothecoides</name>
    <dbReference type="NCBI Taxonomy" id="3075"/>
    <lineage>
        <taxon>Eukaryota</taxon>
        <taxon>Viridiplantae</taxon>
        <taxon>Chlorophyta</taxon>
        <taxon>core chlorophytes</taxon>
        <taxon>Trebouxiophyceae</taxon>
        <taxon>Chlorellales</taxon>
        <taxon>Chlorellaceae</taxon>
        <taxon>Auxenochlorella</taxon>
    </lineage>
</organism>